<evidence type="ECO:0000313" key="3">
    <source>
        <dbReference type="Proteomes" id="UP000184020"/>
    </source>
</evidence>
<organism evidence="2 3">
    <name type="scientific">Flavobacterium micromati</name>
    <dbReference type="NCBI Taxonomy" id="229205"/>
    <lineage>
        <taxon>Bacteria</taxon>
        <taxon>Pseudomonadati</taxon>
        <taxon>Bacteroidota</taxon>
        <taxon>Flavobacteriia</taxon>
        <taxon>Flavobacteriales</taxon>
        <taxon>Flavobacteriaceae</taxon>
        <taxon>Flavobacterium</taxon>
    </lineage>
</organism>
<name>A0A1M5QJW3_9FLAO</name>
<dbReference type="Proteomes" id="UP000184020">
    <property type="component" value="Unassembled WGS sequence"/>
</dbReference>
<sequence length="278" mass="31334">MFTGRKLLIATKHQKEKIIAPLIEKAIGALCFISTAFDTDSLGTFSGEIERKDNALTTLRNKCLLGFQNTNCDLVIASEGSFGAHPTLFFASANEEMIMLKDFKNDIEIVARELSLETNSKGITIEFEKDLIEFAQNIQFPAHGIILKSSEKNPLKIRKDFDSLVELLEQYNRLKSDHSSIYAETDMRAHRNPTRMKVIEKVTYSLIEKIKNCCPNCKTPGFDVVSAQFGLPCALCSLPTRSTLSHLYQCKKCGFQQEKMFPRGIQVEDPTYCDNCNP</sequence>
<dbReference type="OrthoDB" id="9793837at2"/>
<evidence type="ECO:0000313" key="2">
    <source>
        <dbReference type="EMBL" id="SHH14268.1"/>
    </source>
</evidence>
<keyword evidence="3" id="KW-1185">Reference proteome</keyword>
<dbReference type="EMBL" id="FQWF01000017">
    <property type="protein sequence ID" value="SHH14268.1"/>
    <property type="molecule type" value="Genomic_DNA"/>
</dbReference>
<dbReference type="RefSeq" id="WP_073021914.1">
    <property type="nucleotide sequence ID" value="NZ_FQWF01000017.1"/>
</dbReference>
<accession>A0A1M5QJW3</accession>
<proteinExistence type="predicted"/>
<protein>
    <recommendedName>
        <fullName evidence="1">DUF6671 domain-containing protein</fullName>
    </recommendedName>
</protein>
<feature type="domain" description="DUF6671" evidence="1">
    <location>
        <begin position="62"/>
        <end position="278"/>
    </location>
</feature>
<dbReference type="STRING" id="229205.SAMN05444372_11744"/>
<dbReference type="InterPro" id="IPR046612">
    <property type="entry name" value="DUF6671"/>
</dbReference>
<reference evidence="3" key="1">
    <citation type="submission" date="2016-11" db="EMBL/GenBank/DDBJ databases">
        <authorList>
            <person name="Varghese N."/>
            <person name="Submissions S."/>
        </authorList>
    </citation>
    <scope>NUCLEOTIDE SEQUENCE [LARGE SCALE GENOMIC DNA]</scope>
    <source>
        <strain evidence="3">DSM 17659</strain>
    </source>
</reference>
<evidence type="ECO:0000259" key="1">
    <source>
        <dbReference type="Pfam" id="PF20376"/>
    </source>
</evidence>
<dbReference type="AlphaFoldDB" id="A0A1M5QJW3"/>
<dbReference type="Pfam" id="PF20376">
    <property type="entry name" value="DUF6671"/>
    <property type="match status" value="1"/>
</dbReference>
<gene>
    <name evidence="2" type="ORF">SAMN05444372_11744</name>
</gene>